<reference evidence="1" key="1">
    <citation type="submission" date="2023-04" db="EMBL/GenBank/DDBJ databases">
        <title>Genome Encyclopedia of Bacteria and Archaea VI: Functional Genomics of Type Strains.</title>
        <authorList>
            <person name="Whitman W."/>
        </authorList>
    </citation>
    <scope>NUCLEOTIDE SEQUENCE</scope>
    <source>
        <strain evidence="1">Enz.4-51</strain>
    </source>
</reference>
<dbReference type="RefSeq" id="WP_280756737.1">
    <property type="nucleotide sequence ID" value="NZ_JARXVZ010000006.1"/>
</dbReference>
<proteinExistence type="predicted"/>
<gene>
    <name evidence="1" type="ORF">M2127_001256</name>
</gene>
<accession>A0AA43S5Z9</accession>
<comment type="caution">
    <text evidence="1">The sequence shown here is derived from an EMBL/GenBank/DDBJ whole genome shotgun (WGS) entry which is preliminary data.</text>
</comment>
<evidence type="ECO:0000313" key="1">
    <source>
        <dbReference type="EMBL" id="MDH6503952.1"/>
    </source>
</evidence>
<dbReference type="EMBL" id="JARXYA010000005">
    <property type="protein sequence ID" value="MDH6503952.1"/>
    <property type="molecule type" value="Genomic_DNA"/>
</dbReference>
<dbReference type="AlphaFoldDB" id="A0AA43S5Z9"/>
<dbReference type="Proteomes" id="UP001161160">
    <property type="component" value="Unassembled WGS sequence"/>
</dbReference>
<keyword evidence="2" id="KW-1185">Reference proteome</keyword>
<organism evidence="1 2">
    <name type="scientific">Polynucleobacter sphagniphilus</name>
    <dbReference type="NCBI Taxonomy" id="1743169"/>
    <lineage>
        <taxon>Bacteria</taxon>
        <taxon>Pseudomonadati</taxon>
        <taxon>Pseudomonadota</taxon>
        <taxon>Betaproteobacteria</taxon>
        <taxon>Burkholderiales</taxon>
        <taxon>Burkholderiaceae</taxon>
        <taxon>Polynucleobacter</taxon>
    </lineage>
</organism>
<sequence>MNYKMQLLRAMTYAGFFLAACAVWMVTGSVEASMMNGSIEAQNNPHQIPNELNPKFPRIYEKLEAMKTKAAGLMVESSETLHSLALSGQKIKDVPTYDYTTGTSN</sequence>
<evidence type="ECO:0000313" key="2">
    <source>
        <dbReference type="Proteomes" id="UP001161160"/>
    </source>
</evidence>
<name>A0AA43S5Z9_9BURK</name>
<dbReference type="PROSITE" id="PS51257">
    <property type="entry name" value="PROKAR_LIPOPROTEIN"/>
    <property type="match status" value="1"/>
</dbReference>
<protein>
    <submittedName>
        <fullName evidence="1">Uncharacterized protein</fullName>
    </submittedName>
</protein>